<keyword evidence="2" id="KW-0808">Transferase</keyword>
<keyword evidence="3" id="KW-1185">Reference proteome</keyword>
<dbReference type="InterPro" id="IPR001296">
    <property type="entry name" value="Glyco_trans_1"/>
</dbReference>
<evidence type="ECO:0000313" key="3">
    <source>
        <dbReference type="Proteomes" id="UP000812031"/>
    </source>
</evidence>
<protein>
    <submittedName>
        <fullName evidence="2">Glycosyltransferase</fullName>
        <ecNumber evidence="2">2.4.-.-</ecNumber>
    </submittedName>
</protein>
<feature type="domain" description="Glycosyl transferase family 1" evidence="1">
    <location>
        <begin position="196"/>
        <end position="323"/>
    </location>
</feature>
<dbReference type="Proteomes" id="UP000812031">
    <property type="component" value="Unassembled WGS sequence"/>
</dbReference>
<accession>A0ABS6XUN2</accession>
<dbReference type="EMBL" id="JAHWYN010000005">
    <property type="protein sequence ID" value="MBW4360387.1"/>
    <property type="molecule type" value="Genomic_DNA"/>
</dbReference>
<comment type="caution">
    <text evidence="2">The sequence shown here is derived from an EMBL/GenBank/DDBJ whole genome shotgun (WGS) entry which is preliminary data.</text>
</comment>
<sequence>MKFAIITHVQHITDKNSYFAYAPYVREMNVWGKHIDEFLIVAPIIQREKTAIDIPYNQKKITFYKIDSISLLGFRAVLNAILKAPKISWQIYKAMFQADHIHLRCPGNIGLLGCLIQILFPNKPKTAKYAGNWDPKANQPWSYRLQKWILDNTFLTRNMQVLVYGEWEGSSKNIKPFFTATYLESDKAPIQLLDLKGKIHFVFVGTLSQGKNPLYAIQLVESLSKKGYNVFLDLYGEGIERKVLESYIVSNSLEKRIVLRGNQNQKLVTEAYQRCHFVLLPSKSEGWPKALAEGMFWGCIPIATPVSCVPFMLDYGERGVLLQMPRELSSNCRHNLEQDVLQLEVLLNDEINFRNRRNKVSNWSRKYTLDVFESEIKKIIKN</sequence>
<name>A0ABS6XUN2_9FLAO</name>
<dbReference type="GO" id="GO:0016757">
    <property type="term" value="F:glycosyltransferase activity"/>
    <property type="evidence" value="ECO:0007669"/>
    <property type="project" value="UniProtKB-KW"/>
</dbReference>
<reference evidence="2 3" key="1">
    <citation type="submission" date="2021-07" db="EMBL/GenBank/DDBJ databases">
        <title>Flavobacterium sp. nov. isolated from sediment on the Taihu Lake.</title>
        <authorList>
            <person name="Qu J.-H."/>
        </authorList>
    </citation>
    <scope>NUCLEOTIDE SEQUENCE [LARGE SCALE GENOMIC DNA]</scope>
    <source>
        <strain evidence="2 3">NAS39</strain>
    </source>
</reference>
<organism evidence="2 3">
    <name type="scientific">Flavobacterium taihuense</name>
    <dbReference type="NCBI Taxonomy" id="2857508"/>
    <lineage>
        <taxon>Bacteria</taxon>
        <taxon>Pseudomonadati</taxon>
        <taxon>Bacteroidota</taxon>
        <taxon>Flavobacteriia</taxon>
        <taxon>Flavobacteriales</taxon>
        <taxon>Flavobacteriaceae</taxon>
        <taxon>Flavobacterium</taxon>
    </lineage>
</organism>
<proteinExistence type="predicted"/>
<evidence type="ECO:0000259" key="1">
    <source>
        <dbReference type="Pfam" id="PF00534"/>
    </source>
</evidence>
<dbReference type="EC" id="2.4.-.-" evidence="2"/>
<dbReference type="RefSeq" id="WP_219316870.1">
    <property type="nucleotide sequence ID" value="NZ_JAHWYN010000005.1"/>
</dbReference>
<dbReference type="CDD" id="cd01635">
    <property type="entry name" value="Glycosyltransferase_GTB-type"/>
    <property type="match status" value="1"/>
</dbReference>
<gene>
    <name evidence="2" type="ORF">KZH69_07800</name>
</gene>
<dbReference type="Pfam" id="PF00534">
    <property type="entry name" value="Glycos_transf_1"/>
    <property type="match status" value="1"/>
</dbReference>
<keyword evidence="2" id="KW-0328">Glycosyltransferase</keyword>
<dbReference type="PANTHER" id="PTHR12526">
    <property type="entry name" value="GLYCOSYLTRANSFERASE"/>
    <property type="match status" value="1"/>
</dbReference>
<evidence type="ECO:0000313" key="2">
    <source>
        <dbReference type="EMBL" id="MBW4360387.1"/>
    </source>
</evidence>